<gene>
    <name evidence="2" type="ORF">PoB_005898300</name>
</gene>
<evidence type="ECO:0000313" key="3">
    <source>
        <dbReference type="Proteomes" id="UP000735302"/>
    </source>
</evidence>
<protein>
    <submittedName>
        <fullName evidence="2">Transglutaminase</fullName>
    </submittedName>
</protein>
<sequence length="357" mass="38023">MLFYGKPKSHLDKQDTRQLNMTIQPDINFSTENPSSRMEANAHSPPASPFTSRWSYSPSEQSGHIARPQQGGHIAHPQKGGHIACSQQSGHIARPQQGGHIARPQQGGRIARPQQGGHIARPQKSCHIARPQGGHLARPQQDGHIARPQQGGHIARPQQGCYIARPQQGGHIACSQQFDHIARPQQGGHKARPQEGGLRLSRTVFVGDFSPFALTTIGGVGGTVASESALRSAGTVQSRVRAPTPAPRPDGGPQSLRSPFCGVAVHKKPNQTLITIKKTKTAMASSISRKKNKLSLSAKHISVKQAPSSYVPDQTIGSEFCFLCVMRGFGDTVASESALGSAGTLLSRVRAPAGTLA</sequence>
<dbReference type="AlphaFoldDB" id="A0AAV4CL76"/>
<comment type="caution">
    <text evidence="2">The sequence shown here is derived from an EMBL/GenBank/DDBJ whole genome shotgun (WGS) entry which is preliminary data.</text>
</comment>
<feature type="compositionally biased region" description="Polar residues" evidence="1">
    <location>
        <begin position="27"/>
        <end position="38"/>
    </location>
</feature>
<accession>A0AAV4CL76</accession>
<feature type="compositionally biased region" description="Polar residues" evidence="1">
    <location>
        <begin position="49"/>
        <end position="62"/>
    </location>
</feature>
<name>A0AAV4CL76_9GAST</name>
<evidence type="ECO:0000256" key="1">
    <source>
        <dbReference type="SAM" id="MobiDB-lite"/>
    </source>
</evidence>
<dbReference type="EMBL" id="BLXT01006630">
    <property type="protein sequence ID" value="GFO32478.1"/>
    <property type="molecule type" value="Genomic_DNA"/>
</dbReference>
<reference evidence="2 3" key="1">
    <citation type="journal article" date="2021" name="Elife">
        <title>Chloroplast acquisition without the gene transfer in kleptoplastic sea slugs, Plakobranchus ocellatus.</title>
        <authorList>
            <person name="Maeda T."/>
            <person name="Takahashi S."/>
            <person name="Yoshida T."/>
            <person name="Shimamura S."/>
            <person name="Takaki Y."/>
            <person name="Nagai Y."/>
            <person name="Toyoda A."/>
            <person name="Suzuki Y."/>
            <person name="Arimoto A."/>
            <person name="Ishii H."/>
            <person name="Satoh N."/>
            <person name="Nishiyama T."/>
            <person name="Hasebe M."/>
            <person name="Maruyama T."/>
            <person name="Minagawa J."/>
            <person name="Obokata J."/>
            <person name="Shigenobu S."/>
        </authorList>
    </citation>
    <scope>NUCLEOTIDE SEQUENCE [LARGE SCALE GENOMIC DNA]</scope>
</reference>
<keyword evidence="3" id="KW-1185">Reference proteome</keyword>
<feature type="region of interest" description="Disordered" evidence="1">
    <location>
        <begin position="234"/>
        <end position="256"/>
    </location>
</feature>
<organism evidence="2 3">
    <name type="scientific">Plakobranchus ocellatus</name>
    <dbReference type="NCBI Taxonomy" id="259542"/>
    <lineage>
        <taxon>Eukaryota</taxon>
        <taxon>Metazoa</taxon>
        <taxon>Spiralia</taxon>
        <taxon>Lophotrochozoa</taxon>
        <taxon>Mollusca</taxon>
        <taxon>Gastropoda</taxon>
        <taxon>Heterobranchia</taxon>
        <taxon>Euthyneura</taxon>
        <taxon>Panpulmonata</taxon>
        <taxon>Sacoglossa</taxon>
        <taxon>Placobranchoidea</taxon>
        <taxon>Plakobranchidae</taxon>
        <taxon>Plakobranchus</taxon>
    </lineage>
</organism>
<feature type="region of interest" description="Disordered" evidence="1">
    <location>
        <begin position="27"/>
        <end position="154"/>
    </location>
</feature>
<evidence type="ECO:0000313" key="2">
    <source>
        <dbReference type="EMBL" id="GFO32478.1"/>
    </source>
</evidence>
<proteinExistence type="predicted"/>
<dbReference type="Proteomes" id="UP000735302">
    <property type="component" value="Unassembled WGS sequence"/>
</dbReference>